<dbReference type="SUPFAM" id="SSF55144">
    <property type="entry name" value="LigT-like"/>
    <property type="match status" value="1"/>
</dbReference>
<name>A0A9W5S2X2_9BACL</name>
<feature type="short sequence motif" description="HXTX 1" evidence="2">
    <location>
        <begin position="34"/>
        <end position="37"/>
    </location>
</feature>
<keyword evidence="1 2" id="KW-0378">Hydrolase</keyword>
<proteinExistence type="inferred from homology"/>
<evidence type="ECO:0000256" key="2">
    <source>
        <dbReference type="HAMAP-Rule" id="MF_01444"/>
    </source>
</evidence>
<feature type="active site" description="Proton acceptor" evidence="2">
    <location>
        <position position="116"/>
    </location>
</feature>
<dbReference type="InterPro" id="IPR022932">
    <property type="entry name" value="YjcG"/>
</dbReference>
<protein>
    <recommendedName>
        <fullName evidence="2">Putative phosphoesterase BG53_00045</fullName>
        <ecNumber evidence="2">3.1.-.-</ecNumber>
    </recommendedName>
</protein>
<dbReference type="RefSeq" id="WP_036581367.1">
    <property type="nucleotide sequence ID" value="NZ_KK082149.1"/>
</dbReference>
<evidence type="ECO:0000313" key="3">
    <source>
        <dbReference type="EMBL" id="EXX92619.1"/>
    </source>
</evidence>
<dbReference type="PANTHER" id="PTHR40037">
    <property type="entry name" value="PHOSPHOESTERASE YJCG-RELATED"/>
    <property type="match status" value="1"/>
</dbReference>
<dbReference type="EC" id="3.1.-.-" evidence="2"/>
<feature type="active site" description="Proton donor" evidence="2">
    <location>
        <position position="34"/>
    </location>
</feature>
<dbReference type="PANTHER" id="PTHR40037:SF1">
    <property type="entry name" value="PHOSPHOESTERASE SAOUHSC_00951-RELATED"/>
    <property type="match status" value="1"/>
</dbReference>
<evidence type="ECO:0000256" key="1">
    <source>
        <dbReference type="ARBA" id="ARBA00022801"/>
    </source>
</evidence>
<sequence>MRYGIAVFPAPEIQAFADSYRKRHDAQYSLIPPHMTLREAEQWSGDKAAKAIQQLESAAQAVRPFTLRFNRISSFYPASHVVYMALEDPEPMTRLHKAVCKEVLALEKTAYVYTPHVTLGRNLSADELHDLYGSLRNRPLDYETAVDAFHLLTAGEDGAWSVYRTFHLTGK</sequence>
<comment type="similarity">
    <text evidence="2">Belongs to the 2H phosphoesterase superfamily. YjcG family.</text>
</comment>
<keyword evidence="4" id="KW-1185">Reference proteome</keyword>
<dbReference type="HAMAP" id="MF_01444">
    <property type="entry name" value="2H_phosphoesterase_YjcG"/>
    <property type="match status" value="1"/>
</dbReference>
<dbReference type="InterPro" id="IPR050580">
    <property type="entry name" value="2H_phosphoesterase_YjcG-like"/>
</dbReference>
<dbReference type="Gene3D" id="3.90.1140.10">
    <property type="entry name" value="Cyclic phosphodiesterase"/>
    <property type="match status" value="1"/>
</dbReference>
<comment type="caution">
    <text evidence="3">The sequence shown here is derived from an EMBL/GenBank/DDBJ whole genome shotgun (WGS) entry which is preliminary data.</text>
</comment>
<dbReference type="Pfam" id="PF13563">
    <property type="entry name" value="2_5_RNA_ligase2"/>
    <property type="match status" value="1"/>
</dbReference>
<organism evidence="3 4">
    <name type="scientific">Paenibacillus darwinianus</name>
    <dbReference type="NCBI Taxonomy" id="1380763"/>
    <lineage>
        <taxon>Bacteria</taxon>
        <taxon>Bacillati</taxon>
        <taxon>Bacillota</taxon>
        <taxon>Bacilli</taxon>
        <taxon>Bacillales</taxon>
        <taxon>Paenibacillaceae</taxon>
        <taxon>Paenibacillus</taxon>
    </lineage>
</organism>
<reference evidence="3 4" key="1">
    <citation type="submission" date="2014-02" db="EMBL/GenBank/DDBJ databases">
        <title>Genome sequence of Paenibacillus darwinianus reveals adaptive mechanisms for survival in Antarctic soils.</title>
        <authorList>
            <person name="Dsouza M."/>
            <person name="Taylor M.W."/>
            <person name="Turner S.J."/>
            <person name="Aislabie J."/>
        </authorList>
    </citation>
    <scope>NUCLEOTIDE SEQUENCE [LARGE SCALE GENOMIC DNA]</scope>
    <source>
        <strain evidence="3 4">CE1</strain>
    </source>
</reference>
<gene>
    <name evidence="3" type="ORF">BG53_00045</name>
</gene>
<dbReference type="Proteomes" id="UP000053750">
    <property type="component" value="Unassembled WGS sequence"/>
</dbReference>
<feature type="short sequence motif" description="HXTX 2" evidence="2">
    <location>
        <begin position="116"/>
        <end position="119"/>
    </location>
</feature>
<dbReference type="AlphaFoldDB" id="A0A9W5S2X2"/>
<evidence type="ECO:0000313" key="4">
    <source>
        <dbReference type="Proteomes" id="UP000053750"/>
    </source>
</evidence>
<accession>A0A9W5S2X2</accession>
<dbReference type="NCBIfam" id="NF010223">
    <property type="entry name" value="PRK13679.1"/>
    <property type="match status" value="1"/>
</dbReference>
<dbReference type="EMBL" id="JFHU01000001">
    <property type="protein sequence ID" value="EXX92619.1"/>
    <property type="molecule type" value="Genomic_DNA"/>
</dbReference>
<dbReference type="GO" id="GO:0016788">
    <property type="term" value="F:hydrolase activity, acting on ester bonds"/>
    <property type="evidence" value="ECO:0007669"/>
    <property type="project" value="UniProtKB-UniRule"/>
</dbReference>
<dbReference type="InterPro" id="IPR009097">
    <property type="entry name" value="Cyclic_Pdiesterase"/>
</dbReference>